<dbReference type="EMBL" id="KZ988511">
    <property type="protein sequence ID" value="RKP12040.1"/>
    <property type="molecule type" value="Genomic_DNA"/>
</dbReference>
<dbReference type="GO" id="GO:0008270">
    <property type="term" value="F:zinc ion binding"/>
    <property type="evidence" value="ECO:0007669"/>
    <property type="project" value="UniProtKB-KW"/>
</dbReference>
<dbReference type="Pfam" id="PF09418">
    <property type="entry name" value="DUF2009"/>
    <property type="match status" value="1"/>
</dbReference>
<dbReference type="Pfam" id="PF22586">
    <property type="entry name" value="ANCHR-like_BBOX"/>
    <property type="match status" value="1"/>
</dbReference>
<evidence type="ECO:0000256" key="2">
    <source>
        <dbReference type="SAM" id="MobiDB-lite"/>
    </source>
</evidence>
<dbReference type="OrthoDB" id="406045at2759"/>
<proteinExistence type="predicted"/>
<dbReference type="PROSITE" id="PS50119">
    <property type="entry name" value="ZF_BBOX"/>
    <property type="match status" value="1"/>
</dbReference>
<feature type="compositionally biased region" description="Acidic residues" evidence="2">
    <location>
        <begin position="15"/>
        <end position="25"/>
    </location>
</feature>
<keyword evidence="1" id="KW-0479">Metal-binding</keyword>
<dbReference type="PANTHER" id="PTHR31560">
    <property type="entry name" value="UPF0652 PROTEIN C16A11.03C-RELATED"/>
    <property type="match status" value="1"/>
</dbReference>
<reference evidence="5" key="1">
    <citation type="journal article" date="2018" name="Nat. Microbiol.">
        <title>Leveraging single-cell genomics to expand the fungal tree of life.</title>
        <authorList>
            <person name="Ahrendt S.R."/>
            <person name="Quandt C.A."/>
            <person name="Ciobanu D."/>
            <person name="Clum A."/>
            <person name="Salamov A."/>
            <person name="Andreopoulos B."/>
            <person name="Cheng J.F."/>
            <person name="Woyke T."/>
            <person name="Pelin A."/>
            <person name="Henrissat B."/>
            <person name="Reynolds N.K."/>
            <person name="Benny G.L."/>
            <person name="Smith M.E."/>
            <person name="James T.Y."/>
            <person name="Grigoriev I.V."/>
        </authorList>
    </citation>
    <scope>NUCLEOTIDE SEQUENCE [LARGE SCALE GENOMIC DNA]</scope>
</reference>
<dbReference type="Gene3D" id="4.10.640.40">
    <property type="entry name" value="Cytoplasmic polyadenylation element-binding protein, ZZ domain"/>
    <property type="match status" value="1"/>
</dbReference>
<dbReference type="PANTHER" id="PTHR31560:SF0">
    <property type="entry name" value="UPF0652 PROTEIN C22H10.08"/>
    <property type="match status" value="1"/>
</dbReference>
<keyword evidence="1" id="KW-0862">Zinc</keyword>
<feature type="region of interest" description="Disordered" evidence="2">
    <location>
        <begin position="1"/>
        <end position="29"/>
    </location>
</feature>
<dbReference type="InterPro" id="IPR057668">
    <property type="entry name" value="E2_Ub-conjug_enz_C"/>
</dbReference>
<accession>A0A4P9Y2G9</accession>
<organism evidence="4 5">
    <name type="scientific">Piptocephalis cylindrospora</name>
    <dbReference type="NCBI Taxonomy" id="1907219"/>
    <lineage>
        <taxon>Eukaryota</taxon>
        <taxon>Fungi</taxon>
        <taxon>Fungi incertae sedis</taxon>
        <taxon>Zoopagomycota</taxon>
        <taxon>Zoopagomycotina</taxon>
        <taxon>Zoopagomycetes</taxon>
        <taxon>Zoopagales</taxon>
        <taxon>Piptocephalidaceae</taxon>
        <taxon>Piptocephalis</taxon>
    </lineage>
</organism>
<dbReference type="InterPro" id="IPR018553">
    <property type="entry name" value="E2_Ub-conjug_enz"/>
</dbReference>
<feature type="region of interest" description="Disordered" evidence="2">
    <location>
        <begin position="87"/>
        <end position="136"/>
    </location>
</feature>
<evidence type="ECO:0000313" key="4">
    <source>
        <dbReference type="EMBL" id="RKP12040.1"/>
    </source>
</evidence>
<evidence type="ECO:0000259" key="3">
    <source>
        <dbReference type="PROSITE" id="PS50119"/>
    </source>
</evidence>
<dbReference type="InterPro" id="IPR000315">
    <property type="entry name" value="Znf_B-box"/>
</dbReference>
<evidence type="ECO:0000313" key="5">
    <source>
        <dbReference type="Proteomes" id="UP000267251"/>
    </source>
</evidence>
<keyword evidence="5" id="KW-1185">Reference proteome</keyword>
<feature type="compositionally biased region" description="Low complexity" evidence="2">
    <location>
        <begin position="95"/>
        <end position="112"/>
    </location>
</feature>
<dbReference type="AlphaFoldDB" id="A0A4P9Y2G9"/>
<name>A0A4P9Y2G9_9FUNG</name>
<protein>
    <recommendedName>
        <fullName evidence="3">B box-type domain-containing protein</fullName>
    </recommendedName>
</protein>
<feature type="domain" description="B box-type" evidence="3">
    <location>
        <begin position="30"/>
        <end position="76"/>
    </location>
</feature>
<sequence length="625" mass="70946">MTDDDTTQEVRHGEEEEEEEEEEAKDEAPVPEGFCVECRDQRVALYCEACAEEFCEVCFSMLHRTGNRQRHRTRNLLSDQELKSLHGRLGTKGILPTPNSNLSSSSSTTSSTATLKEDSEALEANEDQKPQASPVIISSGSSFGTWIAERSRYIPLRLNLRERRLLRLLEAALNVNEYTDKVDILHYGNKSQRMIAQIRDMCAVLSGLLVASDYKAGQDLIADNDFADNEEFFLTIFEIGRRHKVMNPEKMRSAYGKLMYLLQDSVIPEVQDALEMRCVQPLRTVHTFLEDRGALALLEDGHVMTATREITPEGKSRSVIQREIREKERAIELLARKYSKTANITPDEIRRCLYSIGDNHSFLRSNRDPCDRMIHYLTRHFNSSTPASPTRDLSIAYGKGGARLSHDHSSQWQYVHQTLSLWREIMHEMFHLWYQADEDLLDTRNPYRLRDTGQGLNRLQACPRVGRSIHRILHAAQKRCGSWIGSSVVHLGDRNVPNALMFIDKYNQVTRILGPLATCLTRLEAAEANSDAESSLRLFCQALVEAEWGEDSEEDPVTTVKLALLTDFFRYAFDGSGADNFYDAGSCIDGRLTSAWNWCSMVEKKVYYPVLLLTGFAGFDGGGFQ</sequence>
<gene>
    <name evidence="4" type="ORF">BJ684DRAFT_12084</name>
</gene>
<dbReference type="InterPro" id="IPR038446">
    <property type="entry name" value="CEBP_ZZ_sf"/>
</dbReference>
<keyword evidence="1" id="KW-0863">Zinc-finger</keyword>
<evidence type="ECO:0000256" key="1">
    <source>
        <dbReference type="PROSITE-ProRule" id="PRU00024"/>
    </source>
</evidence>
<dbReference type="Proteomes" id="UP000267251">
    <property type="component" value="Unassembled WGS sequence"/>
</dbReference>